<sequence>MDALNKKVYNIDKFHVIECYAASRFTIGQIRLVLSSLSTKDFRYRTLLILVECLPSVGVQDAIHIINTVCECESRYQIRLKTLKLLVNYNKLEEDLKEIVLKAITKSLSGNMQLLFELAVPVVNKSTNQTLTDTPPSTETHPLSAKERRMEYIKPRRSYTIHNRIFPLKIETIEIEQSPSTISTNSKIHSKCSIL</sequence>
<organism evidence="1 2">
    <name type="scientific">Oopsacas minuta</name>
    <dbReference type="NCBI Taxonomy" id="111878"/>
    <lineage>
        <taxon>Eukaryota</taxon>
        <taxon>Metazoa</taxon>
        <taxon>Porifera</taxon>
        <taxon>Hexactinellida</taxon>
        <taxon>Hexasterophora</taxon>
        <taxon>Lyssacinosida</taxon>
        <taxon>Leucopsacidae</taxon>
        <taxon>Oopsacas</taxon>
    </lineage>
</organism>
<dbReference type="Proteomes" id="UP001165289">
    <property type="component" value="Unassembled WGS sequence"/>
</dbReference>
<accession>A0AAV7KIW8</accession>
<keyword evidence="2" id="KW-1185">Reference proteome</keyword>
<evidence type="ECO:0000313" key="2">
    <source>
        <dbReference type="Proteomes" id="UP001165289"/>
    </source>
</evidence>
<reference evidence="1 2" key="1">
    <citation type="journal article" date="2023" name="BMC Biol.">
        <title>The compact genome of the sponge Oopsacas minuta (Hexactinellida) is lacking key metazoan core genes.</title>
        <authorList>
            <person name="Santini S."/>
            <person name="Schenkelaars Q."/>
            <person name="Jourda C."/>
            <person name="Duchesne M."/>
            <person name="Belahbib H."/>
            <person name="Rocher C."/>
            <person name="Selva M."/>
            <person name="Riesgo A."/>
            <person name="Vervoort M."/>
            <person name="Leys S.P."/>
            <person name="Kodjabachian L."/>
            <person name="Le Bivic A."/>
            <person name="Borchiellini C."/>
            <person name="Claverie J.M."/>
            <person name="Renard E."/>
        </authorList>
    </citation>
    <scope>NUCLEOTIDE SEQUENCE [LARGE SCALE GENOMIC DNA]</scope>
    <source>
        <strain evidence="1">SPO-2</strain>
    </source>
</reference>
<dbReference type="EMBL" id="JAKMXF010000022">
    <property type="protein sequence ID" value="KAI6660855.1"/>
    <property type="molecule type" value="Genomic_DNA"/>
</dbReference>
<proteinExistence type="predicted"/>
<evidence type="ECO:0000313" key="1">
    <source>
        <dbReference type="EMBL" id="KAI6660855.1"/>
    </source>
</evidence>
<comment type="caution">
    <text evidence="1">The sequence shown here is derived from an EMBL/GenBank/DDBJ whole genome shotgun (WGS) entry which is preliminary data.</text>
</comment>
<protein>
    <submittedName>
        <fullName evidence="1">Uncharacterized protein</fullName>
    </submittedName>
</protein>
<name>A0AAV7KIW8_9METZ</name>
<gene>
    <name evidence="1" type="ORF">LOD99_13579</name>
</gene>
<dbReference type="AlphaFoldDB" id="A0AAV7KIW8"/>